<feature type="transmembrane region" description="Helical" evidence="5">
    <location>
        <begin position="114"/>
        <end position="133"/>
    </location>
</feature>
<feature type="transmembrane region" description="Helical" evidence="5">
    <location>
        <begin position="165"/>
        <end position="181"/>
    </location>
</feature>
<dbReference type="EMBL" id="DSVL01000006">
    <property type="protein sequence ID" value="HFH27935.1"/>
    <property type="molecule type" value="Genomic_DNA"/>
</dbReference>
<evidence type="ECO:0000313" key="7">
    <source>
        <dbReference type="EMBL" id="HFH27935.1"/>
    </source>
</evidence>
<dbReference type="GO" id="GO:0004252">
    <property type="term" value="F:serine-type endopeptidase activity"/>
    <property type="evidence" value="ECO:0007669"/>
    <property type="project" value="InterPro"/>
</dbReference>
<dbReference type="GO" id="GO:0016020">
    <property type="term" value="C:membrane"/>
    <property type="evidence" value="ECO:0007669"/>
    <property type="project" value="UniProtKB-SubCell"/>
</dbReference>
<feature type="domain" description="Peptidase S54 rhomboid" evidence="6">
    <location>
        <begin position="51"/>
        <end position="181"/>
    </location>
</feature>
<gene>
    <name evidence="7" type="ORF">ENS59_00240</name>
</gene>
<organism evidence="7">
    <name type="scientific">Gracilinema caldarium</name>
    <dbReference type="NCBI Taxonomy" id="215591"/>
    <lineage>
        <taxon>Bacteria</taxon>
        <taxon>Pseudomonadati</taxon>
        <taxon>Spirochaetota</taxon>
        <taxon>Spirochaetia</taxon>
        <taxon>Spirochaetales</taxon>
        <taxon>Breznakiellaceae</taxon>
        <taxon>Gracilinema</taxon>
    </lineage>
</organism>
<keyword evidence="3 5" id="KW-1133">Transmembrane helix</keyword>
<dbReference type="Pfam" id="PF01694">
    <property type="entry name" value="Rhomboid"/>
    <property type="match status" value="1"/>
</dbReference>
<protein>
    <submittedName>
        <fullName evidence="7">Rhomboid family intramembrane serine protease</fullName>
    </submittedName>
</protein>
<dbReference type="InterPro" id="IPR035952">
    <property type="entry name" value="Rhomboid-like_sf"/>
</dbReference>
<reference evidence="7" key="1">
    <citation type="journal article" date="2020" name="mSystems">
        <title>Genome- and Community-Level Interaction Insights into Carbon Utilization and Element Cycling Functions of Hydrothermarchaeota in Hydrothermal Sediment.</title>
        <authorList>
            <person name="Zhou Z."/>
            <person name="Liu Y."/>
            <person name="Xu W."/>
            <person name="Pan J."/>
            <person name="Luo Z.H."/>
            <person name="Li M."/>
        </authorList>
    </citation>
    <scope>NUCLEOTIDE SEQUENCE [LARGE SCALE GENOMIC DNA]</scope>
    <source>
        <strain evidence="7">SpSt-503</strain>
    </source>
</reference>
<evidence type="ECO:0000259" key="6">
    <source>
        <dbReference type="Pfam" id="PF01694"/>
    </source>
</evidence>
<dbReference type="Gene3D" id="1.20.1540.10">
    <property type="entry name" value="Rhomboid-like"/>
    <property type="match status" value="1"/>
</dbReference>
<keyword evidence="7" id="KW-0378">Hydrolase</keyword>
<accession>A0A7C3EE82</accession>
<keyword evidence="7" id="KW-0645">Protease</keyword>
<evidence type="ECO:0000256" key="2">
    <source>
        <dbReference type="ARBA" id="ARBA00022692"/>
    </source>
</evidence>
<evidence type="ECO:0000256" key="4">
    <source>
        <dbReference type="ARBA" id="ARBA00023136"/>
    </source>
</evidence>
<comment type="subcellular location">
    <subcellularLocation>
        <location evidence="1">Membrane</location>
        <topology evidence="1">Multi-pass membrane protein</topology>
    </subcellularLocation>
</comment>
<dbReference type="InterPro" id="IPR022764">
    <property type="entry name" value="Peptidase_S54_rhomboid_dom"/>
</dbReference>
<dbReference type="SUPFAM" id="SSF144091">
    <property type="entry name" value="Rhomboid-like"/>
    <property type="match status" value="1"/>
</dbReference>
<dbReference type="PANTHER" id="PTHR43066">
    <property type="entry name" value="RHOMBOID-RELATED PROTEIN"/>
    <property type="match status" value="1"/>
</dbReference>
<proteinExistence type="predicted"/>
<evidence type="ECO:0000256" key="5">
    <source>
        <dbReference type="SAM" id="Phobius"/>
    </source>
</evidence>
<keyword evidence="4 5" id="KW-0472">Membrane</keyword>
<sequence length="186" mass="20709">MHIKYNSPTILTYAFTSALVLVLSQTLLPSLTTALFMVPGKNQFNPRDIIHWVRVFTHVIGHANWNHLISNFSFILLIGPILEETYGSLSLLFMIAVTAFVTGILNAFLLPTALLGASGVVFMMILLASFTNFKQGEIPLTFILVLTLYLGREIFNSFTSNNISEFAHIVGGFCGSLFGFFRPTRR</sequence>
<dbReference type="GO" id="GO:0006508">
    <property type="term" value="P:proteolysis"/>
    <property type="evidence" value="ECO:0007669"/>
    <property type="project" value="UniProtKB-KW"/>
</dbReference>
<evidence type="ECO:0000256" key="3">
    <source>
        <dbReference type="ARBA" id="ARBA00022989"/>
    </source>
</evidence>
<comment type="caution">
    <text evidence="7">The sequence shown here is derived from an EMBL/GenBank/DDBJ whole genome shotgun (WGS) entry which is preliminary data.</text>
</comment>
<keyword evidence="2 5" id="KW-0812">Transmembrane</keyword>
<name>A0A7C3EE82_9SPIR</name>
<feature type="transmembrane region" description="Helical" evidence="5">
    <location>
        <begin position="12"/>
        <end position="38"/>
    </location>
</feature>
<dbReference type="AlphaFoldDB" id="A0A7C3EE82"/>
<evidence type="ECO:0000256" key="1">
    <source>
        <dbReference type="ARBA" id="ARBA00004141"/>
    </source>
</evidence>